<keyword evidence="3" id="KW-1185">Reference proteome</keyword>
<keyword evidence="1" id="KW-0472">Membrane</keyword>
<comment type="caution">
    <text evidence="2">The sequence shown here is derived from an EMBL/GenBank/DDBJ whole genome shotgun (WGS) entry which is preliminary data.</text>
</comment>
<sequence length="136" mass="15437">MIKCPKKRVRSFKVIKRVLAEVELCKDAKKALTEERPRTSNLAITVLISVNWKGRKIKASVIICFTSSGRSGRLIGGTCYIKILRRILFFFCNIVTYTYWFKGESTSAMNELVLKVALDHGKQAGVITLHEREVVC</sequence>
<organism evidence="2 3">
    <name type="scientific">Brassica carinata</name>
    <name type="common">Ethiopian mustard</name>
    <name type="synonym">Abyssinian cabbage</name>
    <dbReference type="NCBI Taxonomy" id="52824"/>
    <lineage>
        <taxon>Eukaryota</taxon>
        <taxon>Viridiplantae</taxon>
        <taxon>Streptophyta</taxon>
        <taxon>Embryophyta</taxon>
        <taxon>Tracheophyta</taxon>
        <taxon>Spermatophyta</taxon>
        <taxon>Magnoliopsida</taxon>
        <taxon>eudicotyledons</taxon>
        <taxon>Gunneridae</taxon>
        <taxon>Pentapetalae</taxon>
        <taxon>rosids</taxon>
        <taxon>malvids</taxon>
        <taxon>Brassicales</taxon>
        <taxon>Brassicaceae</taxon>
        <taxon>Brassiceae</taxon>
        <taxon>Brassica</taxon>
    </lineage>
</organism>
<dbReference type="EMBL" id="JAAMPC010000004">
    <property type="protein sequence ID" value="KAG2317534.1"/>
    <property type="molecule type" value="Genomic_DNA"/>
</dbReference>
<dbReference type="Proteomes" id="UP000886595">
    <property type="component" value="Unassembled WGS sequence"/>
</dbReference>
<accession>A0A8X7VTH5</accession>
<dbReference type="OrthoDB" id="108365at2759"/>
<gene>
    <name evidence="2" type="ORF">Bca52824_020656</name>
</gene>
<feature type="transmembrane region" description="Helical" evidence="1">
    <location>
        <begin position="83"/>
        <end position="101"/>
    </location>
</feature>
<protein>
    <submittedName>
        <fullName evidence="2">Uncharacterized protein</fullName>
    </submittedName>
</protein>
<reference evidence="2 3" key="1">
    <citation type="submission" date="2020-02" db="EMBL/GenBank/DDBJ databases">
        <authorList>
            <person name="Ma Q."/>
            <person name="Huang Y."/>
            <person name="Song X."/>
            <person name="Pei D."/>
        </authorList>
    </citation>
    <scope>NUCLEOTIDE SEQUENCE [LARGE SCALE GENOMIC DNA]</scope>
    <source>
        <strain evidence="2">Sxm20200214</strain>
        <tissue evidence="2">Leaf</tissue>
    </source>
</reference>
<name>A0A8X7VTH5_BRACI</name>
<proteinExistence type="predicted"/>
<dbReference type="AlphaFoldDB" id="A0A8X7VTH5"/>
<evidence type="ECO:0000313" key="2">
    <source>
        <dbReference type="EMBL" id="KAG2317534.1"/>
    </source>
</evidence>
<evidence type="ECO:0000313" key="3">
    <source>
        <dbReference type="Proteomes" id="UP000886595"/>
    </source>
</evidence>
<keyword evidence="1" id="KW-1133">Transmembrane helix</keyword>
<evidence type="ECO:0000256" key="1">
    <source>
        <dbReference type="SAM" id="Phobius"/>
    </source>
</evidence>
<keyword evidence="1" id="KW-0812">Transmembrane</keyword>